<proteinExistence type="inferred from homology"/>
<dbReference type="CDD" id="cd06261">
    <property type="entry name" value="TM_PBP2"/>
    <property type="match status" value="1"/>
</dbReference>
<comment type="subcellular location">
    <subcellularLocation>
        <location evidence="1 7">Cell membrane</location>
        <topology evidence="1 7">Multi-pass membrane protein</topology>
    </subcellularLocation>
</comment>
<evidence type="ECO:0000256" key="2">
    <source>
        <dbReference type="ARBA" id="ARBA00022448"/>
    </source>
</evidence>
<dbReference type="AlphaFoldDB" id="A0A1D3TT46"/>
<gene>
    <name evidence="9" type="ORF">SAMN05421730_100836</name>
</gene>
<name>A0A1D3TT46_9FIRM</name>
<dbReference type="PANTHER" id="PTHR43744:SF8">
    <property type="entry name" value="SN-GLYCEROL-3-PHOSPHATE TRANSPORT SYSTEM PERMEASE PROTEIN UGPE"/>
    <property type="match status" value="1"/>
</dbReference>
<sequence>MNSDIRKTGKSGKIVLFICLLVIAGIQLFPLIWLVDFSLANPNELFTSGILVWPEKIQWGNYVKAFVDGNFLLYFKNSILINTLAVVFVLLISVMASFACIRMEWKLSGVVKTLLLMGMMIPIHATLLPNFVIYDKLGLTDTIWALLIPYIAFSLPQGVFLTSSFMSAIPKELEEAALLDGCGIYRIVFTMIMPLMKASLVTVAIMTYLNNWNEFMMASTYLSTKTWKTLPFAILEFTGQYSSNYAVQFAVMALTAAPALLIYIILNKYITKGVAAGAVKG</sequence>
<accession>A0A1D3TT46</accession>
<dbReference type="GO" id="GO:0055085">
    <property type="term" value="P:transmembrane transport"/>
    <property type="evidence" value="ECO:0007669"/>
    <property type="project" value="InterPro"/>
</dbReference>
<dbReference type="OrthoDB" id="9793448at2"/>
<feature type="transmembrane region" description="Helical" evidence="7">
    <location>
        <begin position="113"/>
        <end position="131"/>
    </location>
</feature>
<keyword evidence="3" id="KW-1003">Cell membrane</keyword>
<evidence type="ECO:0000313" key="9">
    <source>
        <dbReference type="EMBL" id="SCP97060.1"/>
    </source>
</evidence>
<dbReference type="EMBL" id="FMKA01000008">
    <property type="protein sequence ID" value="SCP97060.1"/>
    <property type="molecule type" value="Genomic_DNA"/>
</dbReference>
<evidence type="ECO:0000256" key="4">
    <source>
        <dbReference type="ARBA" id="ARBA00022692"/>
    </source>
</evidence>
<feature type="transmembrane region" description="Helical" evidence="7">
    <location>
        <begin position="143"/>
        <end position="166"/>
    </location>
</feature>
<dbReference type="RefSeq" id="WP_091232767.1">
    <property type="nucleotide sequence ID" value="NZ_FMKA01000008.1"/>
</dbReference>
<keyword evidence="6 7" id="KW-0472">Membrane</keyword>
<keyword evidence="5 7" id="KW-1133">Transmembrane helix</keyword>
<evidence type="ECO:0000256" key="5">
    <source>
        <dbReference type="ARBA" id="ARBA00022989"/>
    </source>
</evidence>
<feature type="domain" description="ABC transmembrane type-1" evidence="8">
    <location>
        <begin position="75"/>
        <end position="266"/>
    </location>
</feature>
<feature type="transmembrane region" description="Helical" evidence="7">
    <location>
        <begin position="187"/>
        <end position="209"/>
    </location>
</feature>
<protein>
    <submittedName>
        <fullName evidence="9">Raffinose/stachyose/melibiose transport system permease protein</fullName>
    </submittedName>
</protein>
<evidence type="ECO:0000256" key="7">
    <source>
        <dbReference type="RuleBase" id="RU363032"/>
    </source>
</evidence>
<feature type="transmembrane region" description="Helical" evidence="7">
    <location>
        <begin position="79"/>
        <end position="101"/>
    </location>
</feature>
<evidence type="ECO:0000313" key="10">
    <source>
        <dbReference type="Proteomes" id="UP000199315"/>
    </source>
</evidence>
<evidence type="ECO:0000256" key="3">
    <source>
        <dbReference type="ARBA" id="ARBA00022475"/>
    </source>
</evidence>
<dbReference type="Pfam" id="PF00528">
    <property type="entry name" value="BPD_transp_1"/>
    <property type="match status" value="1"/>
</dbReference>
<reference evidence="9 10" key="1">
    <citation type="submission" date="2016-09" db="EMBL/GenBank/DDBJ databases">
        <authorList>
            <person name="Capua I."/>
            <person name="De Benedictis P."/>
            <person name="Joannis T."/>
            <person name="Lombin L.H."/>
            <person name="Cattoli G."/>
        </authorList>
    </citation>
    <scope>NUCLEOTIDE SEQUENCE [LARGE SCALE GENOMIC DNA]</scope>
    <source>
        <strain evidence="9 10">GluBS11</strain>
    </source>
</reference>
<evidence type="ECO:0000256" key="6">
    <source>
        <dbReference type="ARBA" id="ARBA00023136"/>
    </source>
</evidence>
<dbReference type="PANTHER" id="PTHR43744">
    <property type="entry name" value="ABC TRANSPORTER PERMEASE PROTEIN MG189-RELATED-RELATED"/>
    <property type="match status" value="1"/>
</dbReference>
<organism evidence="9 10">
    <name type="scientific">Anaerobium acetethylicum</name>
    <dbReference type="NCBI Taxonomy" id="1619234"/>
    <lineage>
        <taxon>Bacteria</taxon>
        <taxon>Bacillati</taxon>
        <taxon>Bacillota</taxon>
        <taxon>Clostridia</taxon>
        <taxon>Lachnospirales</taxon>
        <taxon>Lachnospiraceae</taxon>
        <taxon>Anaerobium</taxon>
    </lineage>
</organism>
<feature type="transmembrane region" description="Helical" evidence="7">
    <location>
        <begin position="245"/>
        <end position="266"/>
    </location>
</feature>
<dbReference type="PROSITE" id="PS50928">
    <property type="entry name" value="ABC_TM1"/>
    <property type="match status" value="1"/>
</dbReference>
<dbReference type="SUPFAM" id="SSF161098">
    <property type="entry name" value="MetI-like"/>
    <property type="match status" value="1"/>
</dbReference>
<keyword evidence="2 7" id="KW-0813">Transport</keyword>
<dbReference type="InterPro" id="IPR000515">
    <property type="entry name" value="MetI-like"/>
</dbReference>
<keyword evidence="10" id="KW-1185">Reference proteome</keyword>
<dbReference type="InterPro" id="IPR035906">
    <property type="entry name" value="MetI-like_sf"/>
</dbReference>
<evidence type="ECO:0000259" key="8">
    <source>
        <dbReference type="PROSITE" id="PS50928"/>
    </source>
</evidence>
<dbReference type="Gene3D" id="1.10.3720.10">
    <property type="entry name" value="MetI-like"/>
    <property type="match status" value="1"/>
</dbReference>
<evidence type="ECO:0000256" key="1">
    <source>
        <dbReference type="ARBA" id="ARBA00004651"/>
    </source>
</evidence>
<dbReference type="GO" id="GO:0005886">
    <property type="term" value="C:plasma membrane"/>
    <property type="evidence" value="ECO:0007669"/>
    <property type="project" value="UniProtKB-SubCell"/>
</dbReference>
<dbReference type="Proteomes" id="UP000199315">
    <property type="component" value="Unassembled WGS sequence"/>
</dbReference>
<dbReference type="STRING" id="1619234.SAMN05421730_100836"/>
<keyword evidence="4 7" id="KW-0812">Transmembrane</keyword>
<comment type="similarity">
    <text evidence="7">Belongs to the binding-protein-dependent transport system permease family.</text>
</comment>
<feature type="transmembrane region" description="Helical" evidence="7">
    <location>
        <begin position="12"/>
        <end position="35"/>
    </location>
</feature>